<dbReference type="SMART" id="SM00064">
    <property type="entry name" value="FYVE"/>
    <property type="match status" value="1"/>
</dbReference>
<dbReference type="OrthoDB" id="166134at2759"/>
<evidence type="ECO:0000259" key="6">
    <source>
        <dbReference type="PROSITE" id="PS50178"/>
    </source>
</evidence>
<dbReference type="InterPro" id="IPR036531">
    <property type="entry name" value="Rbsn_Rab-bd_sf"/>
</dbReference>
<dbReference type="InterPro" id="IPR017455">
    <property type="entry name" value="Znf_FYVE-rel"/>
</dbReference>
<gene>
    <name evidence="7" type="ORF">GWI33_021390</name>
</gene>
<keyword evidence="3" id="KW-0862">Zinc</keyword>
<dbReference type="InterPro" id="IPR011011">
    <property type="entry name" value="Znf_FYVE_PHD"/>
</dbReference>
<dbReference type="PANTHER" id="PTHR13510">
    <property type="entry name" value="FYVE-FINGER-CONTAINING RAB5 EFFECTOR PROTEIN RABENOSYN-5-RELATED"/>
    <property type="match status" value="1"/>
</dbReference>
<evidence type="ECO:0000256" key="3">
    <source>
        <dbReference type="ARBA" id="ARBA00022833"/>
    </source>
</evidence>
<dbReference type="Proteomes" id="UP000625711">
    <property type="component" value="Unassembled WGS sequence"/>
</dbReference>
<dbReference type="Pfam" id="PF11464">
    <property type="entry name" value="Rbsn"/>
    <property type="match status" value="1"/>
</dbReference>
<dbReference type="GO" id="GO:0008270">
    <property type="term" value="F:zinc ion binding"/>
    <property type="evidence" value="ECO:0007669"/>
    <property type="project" value="UniProtKB-KW"/>
</dbReference>
<dbReference type="SUPFAM" id="SSF57903">
    <property type="entry name" value="FYVE/PHD zinc finger"/>
    <property type="match status" value="1"/>
</dbReference>
<dbReference type="Gene3D" id="4.10.860.20">
    <property type="entry name" value="Rabenosyn, Rab binding domain"/>
    <property type="match status" value="1"/>
</dbReference>
<name>A0A834I1F9_RHYFE</name>
<dbReference type="PROSITE" id="PS00028">
    <property type="entry name" value="ZINC_FINGER_C2H2_1"/>
    <property type="match status" value="1"/>
</dbReference>
<dbReference type="AlphaFoldDB" id="A0A834I1F9"/>
<dbReference type="SUPFAM" id="SSF140125">
    <property type="entry name" value="Rabenosyn-5 Rab-binding domain-like"/>
    <property type="match status" value="1"/>
</dbReference>
<dbReference type="Pfam" id="PF01363">
    <property type="entry name" value="FYVE"/>
    <property type="match status" value="1"/>
</dbReference>
<evidence type="ECO:0008006" key="9">
    <source>
        <dbReference type="Google" id="ProtNLM"/>
    </source>
</evidence>
<reference evidence="7" key="1">
    <citation type="submission" date="2020-08" db="EMBL/GenBank/DDBJ databases">
        <title>Genome sequencing and assembly of the red palm weevil Rhynchophorus ferrugineus.</title>
        <authorList>
            <person name="Dias G.B."/>
            <person name="Bergman C.M."/>
            <person name="Manee M."/>
        </authorList>
    </citation>
    <scope>NUCLEOTIDE SEQUENCE</scope>
    <source>
        <strain evidence="7">AA-2017</strain>
        <tissue evidence="7">Whole larva</tissue>
    </source>
</reference>
<sequence>MAENNDIQEGFLCPICHKDMRSPNNLITHFQDLHSEEQEFLKSIKEVYGKAKKKILKLDEQDIQNFKELTLNKYHIEYSEPQDPDRLLRTFGSDRKQQEQELVAWLDGSTVTRCPSCASSFNIARRQHHCRLCGCIMCNSCSYFLPYDVAQTIVAPVTNVSDREHSGKETDSLRTCVHCLNMLESRRKVQIEQMKKPTIWHLYLLLQSNKKQIQSSVDLYNKMYNSLTAGETTFLLQDVQALRLSIAEKAQMIETLGKKIASEPIDPEMPKAVLLQNNIWKATSNYIKDSLLTLPAPPTVQELEKIRERFSRMFQDDLPPQSAPAVKKVTVTTGWSPANISNDAIKGDQDDNPLIEQMNIVRNYITQARQAHRFEEVASLEENLRMLKETYRKQLKS</sequence>
<evidence type="ECO:0000256" key="1">
    <source>
        <dbReference type="ARBA" id="ARBA00022723"/>
    </source>
</evidence>
<evidence type="ECO:0000259" key="5">
    <source>
        <dbReference type="PROSITE" id="PS50157"/>
    </source>
</evidence>
<evidence type="ECO:0000256" key="2">
    <source>
        <dbReference type="ARBA" id="ARBA00022771"/>
    </source>
</evidence>
<feature type="domain" description="C2H2-type" evidence="5">
    <location>
        <begin position="11"/>
        <end position="39"/>
    </location>
</feature>
<keyword evidence="8" id="KW-1185">Reference proteome</keyword>
<dbReference type="PANTHER" id="PTHR13510:SF44">
    <property type="entry name" value="RABENOSYN-5"/>
    <property type="match status" value="1"/>
</dbReference>
<organism evidence="7 8">
    <name type="scientific">Rhynchophorus ferrugineus</name>
    <name type="common">Red palm weevil</name>
    <name type="synonym">Curculio ferrugineus</name>
    <dbReference type="NCBI Taxonomy" id="354439"/>
    <lineage>
        <taxon>Eukaryota</taxon>
        <taxon>Metazoa</taxon>
        <taxon>Ecdysozoa</taxon>
        <taxon>Arthropoda</taxon>
        <taxon>Hexapoda</taxon>
        <taxon>Insecta</taxon>
        <taxon>Pterygota</taxon>
        <taxon>Neoptera</taxon>
        <taxon>Endopterygota</taxon>
        <taxon>Coleoptera</taxon>
        <taxon>Polyphaga</taxon>
        <taxon>Cucujiformia</taxon>
        <taxon>Curculionidae</taxon>
        <taxon>Dryophthorinae</taxon>
        <taxon>Rhynchophorus</taxon>
    </lineage>
</organism>
<accession>A0A834I1F9</accession>
<protein>
    <recommendedName>
        <fullName evidence="9">Rabenosyn-5-like protein</fullName>
    </recommendedName>
</protein>
<dbReference type="InterPro" id="IPR052727">
    <property type="entry name" value="Rab4/Rab5_effector"/>
</dbReference>
<evidence type="ECO:0000313" key="7">
    <source>
        <dbReference type="EMBL" id="KAF7265197.1"/>
    </source>
</evidence>
<dbReference type="InterPro" id="IPR000306">
    <property type="entry name" value="Znf_FYVE"/>
</dbReference>
<proteinExistence type="predicted"/>
<dbReference type="PROSITE" id="PS50157">
    <property type="entry name" value="ZINC_FINGER_C2H2_2"/>
    <property type="match status" value="1"/>
</dbReference>
<comment type="caution">
    <text evidence="7">The sequence shown here is derived from an EMBL/GenBank/DDBJ whole genome shotgun (WGS) entry which is preliminary data.</text>
</comment>
<dbReference type="PROSITE" id="PS50178">
    <property type="entry name" value="ZF_FYVE"/>
    <property type="match status" value="1"/>
</dbReference>
<evidence type="ECO:0000313" key="8">
    <source>
        <dbReference type="Proteomes" id="UP000625711"/>
    </source>
</evidence>
<keyword evidence="1" id="KW-0479">Metal-binding</keyword>
<dbReference type="InterPro" id="IPR013087">
    <property type="entry name" value="Znf_C2H2_type"/>
</dbReference>
<dbReference type="InterPro" id="IPR021565">
    <property type="entry name" value="Rbsn_Rab-bd"/>
</dbReference>
<dbReference type="InterPro" id="IPR013083">
    <property type="entry name" value="Znf_RING/FYVE/PHD"/>
</dbReference>
<feature type="domain" description="FYVE-type" evidence="6">
    <location>
        <begin position="108"/>
        <end position="184"/>
    </location>
</feature>
<dbReference type="EMBL" id="JAACXV010014640">
    <property type="protein sequence ID" value="KAF7265197.1"/>
    <property type="molecule type" value="Genomic_DNA"/>
</dbReference>
<keyword evidence="2 4" id="KW-0863">Zinc-finger</keyword>
<dbReference type="Gene3D" id="3.30.40.10">
    <property type="entry name" value="Zinc/RING finger domain, C3HC4 (zinc finger)"/>
    <property type="match status" value="1"/>
</dbReference>
<evidence type="ECO:0000256" key="4">
    <source>
        <dbReference type="PROSITE-ProRule" id="PRU00042"/>
    </source>
</evidence>